<evidence type="ECO:0000313" key="1">
    <source>
        <dbReference type="EMBL" id="BAD78360.1"/>
    </source>
</evidence>
<accession>A0A0H3JZF0</accession>
<proteinExistence type="predicted"/>
<name>A0A0H3JZF0_SYNP6</name>
<gene>
    <name evidence="1" type="ordered locus">syc0170_d</name>
</gene>
<dbReference type="KEGG" id="syc:syc0170_d"/>
<protein>
    <submittedName>
        <fullName evidence="1">Uncharacterized protein</fullName>
    </submittedName>
</protein>
<evidence type="ECO:0000313" key="2">
    <source>
        <dbReference type="Proteomes" id="UP000001175"/>
    </source>
</evidence>
<dbReference type="EMBL" id="AP008231">
    <property type="protein sequence ID" value="BAD78360.1"/>
    <property type="molecule type" value="Genomic_DNA"/>
</dbReference>
<dbReference type="AlphaFoldDB" id="A0A0H3JZF0"/>
<dbReference type="eggNOG" id="ENOG502ZKQQ">
    <property type="taxonomic scope" value="Bacteria"/>
</dbReference>
<organism evidence="1 2">
    <name type="scientific">Synechococcus sp. (strain ATCC 27144 / PCC 6301 / SAUG 1402/1)</name>
    <name type="common">Anacystis nidulans</name>
    <dbReference type="NCBI Taxonomy" id="269084"/>
    <lineage>
        <taxon>Bacteria</taxon>
        <taxon>Bacillati</taxon>
        <taxon>Cyanobacteriota</taxon>
        <taxon>Cyanophyceae</taxon>
        <taxon>Synechococcales</taxon>
        <taxon>Synechococcaceae</taxon>
        <taxon>Synechococcus</taxon>
    </lineage>
</organism>
<reference evidence="1 2" key="1">
    <citation type="journal article" date="2007" name="Photosyn. Res.">
        <title>Complete nucleotide sequence of the freshwater unicellular cyanobacterium Synechococcus elongatus PCC 6301 chromosome: gene content and organization.</title>
        <authorList>
            <person name="Sugita C."/>
            <person name="Ogata K."/>
            <person name="Shikata M."/>
            <person name="Jikuya H."/>
            <person name="Takano J."/>
            <person name="Furumichi M."/>
            <person name="Kanehisa M."/>
            <person name="Omata T."/>
            <person name="Sugiura M."/>
            <person name="Sugita M."/>
        </authorList>
    </citation>
    <scope>NUCLEOTIDE SEQUENCE [LARGE SCALE GENOMIC DNA]</scope>
    <source>
        <strain evidence="2">ATCC 27144 / PCC 6301 / SAUG 1402/1</strain>
    </source>
</reference>
<sequence length="84" mass="9444">MLLFPSLSKPAMSSEFSDHLIEQLVQEAKGYADTDPAVERNCWLAVHRHAHGVLPSEYDIREIPEDLYLAVLERARAIAQATNP</sequence>
<dbReference type="Proteomes" id="UP000001175">
    <property type="component" value="Chromosome"/>
</dbReference>